<evidence type="ECO:0000313" key="1">
    <source>
        <dbReference type="Proteomes" id="UP000887574"/>
    </source>
</evidence>
<dbReference type="AlphaFoldDB" id="A0A915DPV7"/>
<sequence>MSFTVLTWRGCECQFLKTVGNITDAIANQICTGYRNWVACQSKCERGYTEEDKTNFRAKNTEVVNRCGELMAAPKLEKSKKPNKKKSESSAAAIDINFAFALSTAYLCFLV</sequence>
<protein>
    <submittedName>
        <fullName evidence="2">Uncharacterized protein</fullName>
    </submittedName>
</protein>
<evidence type="ECO:0000313" key="2">
    <source>
        <dbReference type="WBParaSite" id="jg21861"/>
    </source>
</evidence>
<proteinExistence type="predicted"/>
<reference evidence="2" key="1">
    <citation type="submission" date="2022-11" db="UniProtKB">
        <authorList>
            <consortium name="WormBaseParasite"/>
        </authorList>
    </citation>
    <scope>IDENTIFICATION</scope>
</reference>
<accession>A0A915DPV7</accession>
<dbReference type="WBParaSite" id="jg21861">
    <property type="protein sequence ID" value="jg21861"/>
    <property type="gene ID" value="jg21861"/>
</dbReference>
<organism evidence="1 2">
    <name type="scientific">Ditylenchus dipsaci</name>
    <dbReference type="NCBI Taxonomy" id="166011"/>
    <lineage>
        <taxon>Eukaryota</taxon>
        <taxon>Metazoa</taxon>
        <taxon>Ecdysozoa</taxon>
        <taxon>Nematoda</taxon>
        <taxon>Chromadorea</taxon>
        <taxon>Rhabditida</taxon>
        <taxon>Tylenchina</taxon>
        <taxon>Tylenchomorpha</taxon>
        <taxon>Sphaerularioidea</taxon>
        <taxon>Anguinidae</taxon>
        <taxon>Anguininae</taxon>
        <taxon>Ditylenchus</taxon>
    </lineage>
</organism>
<keyword evidence="1" id="KW-1185">Reference proteome</keyword>
<dbReference type="Proteomes" id="UP000887574">
    <property type="component" value="Unplaced"/>
</dbReference>
<name>A0A915DPV7_9BILA</name>